<evidence type="ECO:0000313" key="5">
    <source>
        <dbReference type="Proteomes" id="UP000694551"/>
    </source>
</evidence>
<accession>A0A8D0EQM4</accession>
<dbReference type="CDD" id="cd13385">
    <property type="entry name" value="PH_Gab3"/>
    <property type="match status" value="1"/>
</dbReference>
<dbReference type="Ensembl" id="ENSSOCT00000004077.1">
    <property type="protein sequence ID" value="ENSSOCP00000003982.1"/>
    <property type="gene ID" value="ENSSOCG00000002998.1"/>
</dbReference>
<dbReference type="SUPFAM" id="SSF50729">
    <property type="entry name" value="PH domain-like"/>
    <property type="match status" value="1"/>
</dbReference>
<evidence type="ECO:0000256" key="2">
    <source>
        <dbReference type="SAM" id="MobiDB-lite"/>
    </source>
</evidence>
<dbReference type="GO" id="GO:0005737">
    <property type="term" value="C:cytoplasm"/>
    <property type="evidence" value="ECO:0007669"/>
    <property type="project" value="TreeGrafter"/>
</dbReference>
<protein>
    <submittedName>
        <fullName evidence="4">GRB2 associated binding protein 3</fullName>
    </submittedName>
</protein>
<dbReference type="Proteomes" id="UP000694551">
    <property type="component" value="Unplaced"/>
</dbReference>
<feature type="domain" description="PH" evidence="3">
    <location>
        <begin position="5"/>
        <end position="117"/>
    </location>
</feature>
<evidence type="ECO:0000256" key="1">
    <source>
        <dbReference type="ARBA" id="ARBA00029462"/>
    </source>
</evidence>
<feature type="region of interest" description="Disordered" evidence="2">
    <location>
        <begin position="297"/>
        <end position="320"/>
    </location>
</feature>
<dbReference type="InterPro" id="IPR011993">
    <property type="entry name" value="PH-like_dom_sf"/>
</dbReference>
<sequence>MSSGDVVCTGWLIKSPPEKKLKRYAWRKRWFVLRRGRMSGNPDVLEYYRNNHSKKPIRIIDLNECEVLKHSGPNFIKKEFQNNFVFIVRTTYRTFYLVAKTEEEMQIWVHNISQICNFGHLEDGTGSVESLSHTTSSPQPSPAASTHTSRIADPSFSVNHAAADVSAAEETPSESESVFLPDYLFLSNCESGKLSHNRCDSWSNSDRSLEQTSSDDVFVDSLQSQPSLYLVQPSSTGSVHQDGAPLANPSTMSRNIDISGPPSDFSSSSPLLGTPLTPTFQIDKSQNALPYGVTQLDILSNTPPPRPPKPTHFSDRRGDEVGGGALQNGHAGICRAQVALVPRRISLSSLDNVRNWKGECISESQQSRTHVRDGPCRFSPLYSTASDITEDSYVPMRPSTSPSAPGSDCSPDGYIPMSPGSATPLPELPSDLEPPPVNRDLKPRRKSRPPPLDLRNLSTIREHAAVTRMWTVPYNRMSFISPERDGINSARIFANSVSGEEEESYIHMKPFLSEEQRVDYVQVDEQKTQALQNTKQEWTDERQSKV</sequence>
<feature type="region of interest" description="Disordered" evidence="2">
    <location>
        <begin position="127"/>
        <end position="150"/>
    </location>
</feature>
<dbReference type="GO" id="GO:0035591">
    <property type="term" value="F:signaling adaptor activity"/>
    <property type="evidence" value="ECO:0007669"/>
    <property type="project" value="TreeGrafter"/>
</dbReference>
<feature type="compositionally biased region" description="Low complexity" evidence="2">
    <location>
        <begin position="130"/>
        <end position="149"/>
    </location>
</feature>
<dbReference type="PANTHER" id="PTHR45960">
    <property type="entry name" value="GRB2-ASSOCIATED-BINDING PROTEIN"/>
    <property type="match status" value="1"/>
</dbReference>
<dbReference type="Pfam" id="PF00169">
    <property type="entry name" value="PH"/>
    <property type="match status" value="1"/>
</dbReference>
<dbReference type="PANTHER" id="PTHR45960:SF3">
    <property type="entry name" value="GRB2-ASSOCIATED-BINDING PROTEIN 3"/>
    <property type="match status" value="1"/>
</dbReference>
<reference evidence="4" key="2">
    <citation type="submission" date="2025-09" db="UniProtKB">
        <authorList>
            <consortium name="Ensembl"/>
        </authorList>
    </citation>
    <scope>IDENTIFICATION</scope>
</reference>
<dbReference type="AlphaFoldDB" id="A0A8D0EQM4"/>
<dbReference type="InterPro" id="IPR046355">
    <property type="entry name" value="Gab1-4-like"/>
</dbReference>
<dbReference type="GO" id="GO:0007165">
    <property type="term" value="P:signal transduction"/>
    <property type="evidence" value="ECO:0007669"/>
    <property type="project" value="TreeGrafter"/>
</dbReference>
<name>A0A8D0EQM4_STROC</name>
<organism evidence="4 5">
    <name type="scientific">Strix occidentalis caurina</name>
    <name type="common">northern spotted owl</name>
    <dbReference type="NCBI Taxonomy" id="311401"/>
    <lineage>
        <taxon>Eukaryota</taxon>
        <taxon>Metazoa</taxon>
        <taxon>Chordata</taxon>
        <taxon>Craniata</taxon>
        <taxon>Vertebrata</taxon>
        <taxon>Euteleostomi</taxon>
        <taxon>Archelosauria</taxon>
        <taxon>Archosauria</taxon>
        <taxon>Dinosauria</taxon>
        <taxon>Saurischia</taxon>
        <taxon>Theropoda</taxon>
        <taxon>Coelurosauria</taxon>
        <taxon>Aves</taxon>
        <taxon>Neognathae</taxon>
        <taxon>Neoaves</taxon>
        <taxon>Telluraves</taxon>
        <taxon>Strigiformes</taxon>
        <taxon>Strigidae</taxon>
        <taxon>Strix</taxon>
    </lineage>
</organism>
<dbReference type="Gene3D" id="2.30.29.30">
    <property type="entry name" value="Pleckstrin-homology domain (PH domain)/Phosphotyrosine-binding domain (PTB)"/>
    <property type="match status" value="1"/>
</dbReference>
<comment type="similarity">
    <text evidence="1">Belongs to the GAB family.</text>
</comment>
<keyword evidence="5" id="KW-1185">Reference proteome</keyword>
<dbReference type="InterPro" id="IPR001849">
    <property type="entry name" value="PH_domain"/>
</dbReference>
<reference evidence="4" key="1">
    <citation type="submission" date="2025-08" db="UniProtKB">
        <authorList>
            <consortium name="Ensembl"/>
        </authorList>
    </citation>
    <scope>IDENTIFICATION</scope>
</reference>
<evidence type="ECO:0000313" key="4">
    <source>
        <dbReference type="Ensembl" id="ENSSOCP00000003982.1"/>
    </source>
</evidence>
<evidence type="ECO:0000259" key="3">
    <source>
        <dbReference type="PROSITE" id="PS50003"/>
    </source>
</evidence>
<dbReference type="PROSITE" id="PS50003">
    <property type="entry name" value="PH_DOMAIN"/>
    <property type="match status" value="1"/>
</dbReference>
<dbReference type="SMART" id="SM00233">
    <property type="entry name" value="PH"/>
    <property type="match status" value="1"/>
</dbReference>
<feature type="region of interest" description="Disordered" evidence="2">
    <location>
        <begin position="389"/>
        <end position="454"/>
    </location>
</feature>
<proteinExistence type="inferred from homology"/>